<keyword evidence="2" id="KW-0677">Repeat</keyword>
<evidence type="ECO:0000256" key="3">
    <source>
        <dbReference type="PROSITE-ProRule" id="PRU00221"/>
    </source>
</evidence>
<organism evidence="5 6">
    <name type="scientific">Chlamydomonas incerta</name>
    <dbReference type="NCBI Taxonomy" id="51695"/>
    <lineage>
        <taxon>Eukaryota</taxon>
        <taxon>Viridiplantae</taxon>
        <taxon>Chlorophyta</taxon>
        <taxon>core chlorophytes</taxon>
        <taxon>Chlorophyceae</taxon>
        <taxon>CS clade</taxon>
        <taxon>Chlamydomonadales</taxon>
        <taxon>Chlamydomonadaceae</taxon>
        <taxon>Chlamydomonas</taxon>
    </lineage>
</organism>
<dbReference type="PROSITE" id="PS50294">
    <property type="entry name" value="WD_REPEATS_REGION"/>
    <property type="match status" value="1"/>
</dbReference>
<dbReference type="EMBL" id="JAEHOC010000008">
    <property type="protein sequence ID" value="KAG2439605.1"/>
    <property type="molecule type" value="Genomic_DNA"/>
</dbReference>
<dbReference type="AlphaFoldDB" id="A0A835TIW4"/>
<dbReference type="InterPro" id="IPR001680">
    <property type="entry name" value="WD40_rpt"/>
</dbReference>
<dbReference type="Gene3D" id="2.130.10.10">
    <property type="entry name" value="YVTN repeat-like/Quinoprotein amine dehydrogenase"/>
    <property type="match status" value="2"/>
</dbReference>
<dbReference type="InterPro" id="IPR015943">
    <property type="entry name" value="WD40/YVTN_repeat-like_dom_sf"/>
</dbReference>
<dbReference type="InterPro" id="IPR019775">
    <property type="entry name" value="WD40_repeat_CS"/>
</dbReference>
<name>A0A835TIW4_CHLIN</name>
<evidence type="ECO:0000313" key="6">
    <source>
        <dbReference type="Proteomes" id="UP000650467"/>
    </source>
</evidence>
<dbReference type="GO" id="GO:0005634">
    <property type="term" value="C:nucleus"/>
    <property type="evidence" value="ECO:0007669"/>
    <property type="project" value="TreeGrafter"/>
</dbReference>
<keyword evidence="6" id="KW-1185">Reference proteome</keyword>
<accession>A0A835TIW4</accession>
<dbReference type="SUPFAM" id="SSF50978">
    <property type="entry name" value="WD40 repeat-like"/>
    <property type="match status" value="1"/>
</dbReference>
<dbReference type="Pfam" id="PF00400">
    <property type="entry name" value="WD40"/>
    <property type="match status" value="2"/>
</dbReference>
<dbReference type="PROSITE" id="PS00678">
    <property type="entry name" value="WD_REPEATS_1"/>
    <property type="match status" value="1"/>
</dbReference>
<dbReference type="PROSITE" id="PS50082">
    <property type="entry name" value="WD_REPEATS_2"/>
    <property type="match status" value="2"/>
</dbReference>
<dbReference type="InterPro" id="IPR036322">
    <property type="entry name" value="WD40_repeat_dom_sf"/>
</dbReference>
<feature type="repeat" description="WD" evidence="3">
    <location>
        <begin position="503"/>
        <end position="535"/>
    </location>
</feature>
<gene>
    <name evidence="5" type="ORF">HXX76_004957</name>
</gene>
<dbReference type="InterPro" id="IPR051350">
    <property type="entry name" value="WD_repeat-ST_regulator"/>
</dbReference>
<reference evidence="5" key="1">
    <citation type="journal article" date="2020" name="bioRxiv">
        <title>Comparative genomics of Chlamydomonas.</title>
        <authorList>
            <person name="Craig R.J."/>
            <person name="Hasan A.R."/>
            <person name="Ness R.W."/>
            <person name="Keightley P.D."/>
        </authorList>
    </citation>
    <scope>NUCLEOTIDE SEQUENCE</scope>
    <source>
        <strain evidence="5">SAG 7.73</strain>
    </source>
</reference>
<feature type="repeat" description="WD" evidence="3">
    <location>
        <begin position="144"/>
        <end position="177"/>
    </location>
</feature>
<feature type="region of interest" description="Disordered" evidence="4">
    <location>
        <begin position="373"/>
        <end position="397"/>
    </location>
</feature>
<dbReference type="SMART" id="SM00320">
    <property type="entry name" value="WD40"/>
    <property type="match status" value="5"/>
</dbReference>
<dbReference type="GO" id="GO:1990841">
    <property type="term" value="F:promoter-specific chromatin binding"/>
    <property type="evidence" value="ECO:0007669"/>
    <property type="project" value="TreeGrafter"/>
</dbReference>
<dbReference type="Proteomes" id="UP000650467">
    <property type="component" value="Unassembled WGS sequence"/>
</dbReference>
<dbReference type="PANTHER" id="PTHR22838:SF4">
    <property type="entry name" value="WD REPEAT-CONTAINING PROTEIN 13"/>
    <property type="match status" value="1"/>
</dbReference>
<proteinExistence type="predicted"/>
<evidence type="ECO:0000256" key="4">
    <source>
        <dbReference type="SAM" id="MobiDB-lite"/>
    </source>
</evidence>
<evidence type="ECO:0000256" key="2">
    <source>
        <dbReference type="ARBA" id="ARBA00022737"/>
    </source>
</evidence>
<dbReference type="OrthoDB" id="1932312at2759"/>
<sequence>MTESRGSIAGSAEAERLRALLLERNANACVARELWRTNAGTYSAYRELLQARKQLAAAARAGAEGASAAALRAAAAPHTLPATVKYSFEGVKHVLAESTSPISAVAFAALRNDLLAYGCTDGELWLVLLPAAGAHAQPVCSKARRMHGQAIQALDWTYDNSQLLSVGADASLCVWEVGDQPADLTCVRSISCPATSFLCGRFHRVNFSLAMVGTSGGALEIWNSNTGMQHSRYQLAPEKSGVAVTAVECSNHHVFVGDSTGTLHLYACELKERQLSRLRPAFRLRLALPGSSSSSHAGGAGGAGGCAVTTLQYVPFCRATDSAVLLAALQDGSLCVVRANEARHTAELYLRRWVQPPSASALPANVLGGGGPAAAASSSASTTPSGPSFSTRPHAPAAASASPATAAAAAARSAAATAAAAATLLRLRPAICPLSPIHDVPLITYGSDDTSVYIVDVSARSFSAGAGAGGRGGGGAGGGAGGGSAAAAAAAAGQDRPMTVTVLKAHRAAVTAVSWSYDEALLASADAVGTLVLWQRCRLF</sequence>
<evidence type="ECO:0000256" key="1">
    <source>
        <dbReference type="ARBA" id="ARBA00022574"/>
    </source>
</evidence>
<comment type="caution">
    <text evidence="5">The sequence shown here is derived from an EMBL/GenBank/DDBJ whole genome shotgun (WGS) entry which is preliminary data.</text>
</comment>
<protein>
    <submittedName>
        <fullName evidence="5">Uncharacterized protein</fullName>
    </submittedName>
</protein>
<keyword evidence="1 3" id="KW-0853">WD repeat</keyword>
<evidence type="ECO:0000313" key="5">
    <source>
        <dbReference type="EMBL" id="KAG2439605.1"/>
    </source>
</evidence>
<dbReference type="PANTHER" id="PTHR22838">
    <property type="entry name" value="WD REPEAT PROTEIN 26-RELATED"/>
    <property type="match status" value="1"/>
</dbReference>